<proteinExistence type="predicted"/>
<accession>A0A6J5DFI0</accession>
<name>A0A6J5DFI0_9BURK</name>
<organism evidence="2 3">
    <name type="scientific">Burkholderia paludis</name>
    <dbReference type="NCBI Taxonomy" id="1506587"/>
    <lineage>
        <taxon>Bacteria</taxon>
        <taxon>Pseudomonadati</taxon>
        <taxon>Pseudomonadota</taxon>
        <taxon>Betaproteobacteria</taxon>
        <taxon>Burkholderiales</taxon>
        <taxon>Burkholderiaceae</taxon>
        <taxon>Burkholderia</taxon>
        <taxon>Burkholderia cepacia complex</taxon>
    </lineage>
</organism>
<sequence length="303" mass="32865">MKEFRVANGDVDIAVRDTQGAGAPLLFLHGLGRSLLDWSKILPLLADDYRLIAMDLRSHGRSGAGAWTWPAVLDDVHAVLTRCAAEHATIVGHSLGGIVAARYAHEHPETAGVVNLDGFGKGRPEYYIGIDRDVVLERLQQLRAFEVALAGRTLSDAEANAMVQQALGAAARMGVAPELLEESLRRGMQDLGGGRVGFRPGEAAQREIQASLDETDVLGLYRSLSCPLLIVRGTRPNPVDRGIEWLPPLLAAYAEGLRRQLDAMAGQAGTRVEYVDATHAMIVEIPRDLAALIRQFSHDCARR</sequence>
<keyword evidence="2" id="KW-0378">Hydrolase</keyword>
<dbReference type="AlphaFoldDB" id="A0A6J5DFI0"/>
<dbReference type="RefSeq" id="WP_034197254.1">
    <property type="nucleotide sequence ID" value="NZ_CABVQD010000005.1"/>
</dbReference>
<dbReference type="Pfam" id="PF12697">
    <property type="entry name" value="Abhydrolase_6"/>
    <property type="match status" value="1"/>
</dbReference>
<feature type="domain" description="AB hydrolase-1" evidence="1">
    <location>
        <begin position="25"/>
        <end position="291"/>
    </location>
</feature>
<dbReference type="InterPro" id="IPR000073">
    <property type="entry name" value="AB_hydrolase_1"/>
</dbReference>
<dbReference type="InterPro" id="IPR029058">
    <property type="entry name" value="AB_hydrolase_fold"/>
</dbReference>
<reference evidence="2 3" key="1">
    <citation type="submission" date="2019-09" db="EMBL/GenBank/DDBJ databases">
        <authorList>
            <person name="Depoorter E."/>
        </authorList>
    </citation>
    <scope>NUCLEOTIDE SEQUENCE [LARGE SCALE GENOMIC DNA]</scope>
    <source>
        <strain evidence="2">LMG 30113</strain>
    </source>
</reference>
<dbReference type="Gene3D" id="3.40.50.1820">
    <property type="entry name" value="alpha/beta hydrolase"/>
    <property type="match status" value="1"/>
</dbReference>
<dbReference type="GO" id="GO:0016787">
    <property type="term" value="F:hydrolase activity"/>
    <property type="evidence" value="ECO:0007669"/>
    <property type="project" value="UniProtKB-KW"/>
</dbReference>
<gene>
    <name evidence="2" type="ORF">BPA30113_02250</name>
</gene>
<keyword evidence="3" id="KW-1185">Reference proteome</keyword>
<dbReference type="SUPFAM" id="SSF53474">
    <property type="entry name" value="alpha/beta-Hydrolases"/>
    <property type="match status" value="1"/>
</dbReference>
<dbReference type="EMBL" id="CABVQD010000005">
    <property type="protein sequence ID" value="VWB51924.1"/>
    <property type="molecule type" value="Genomic_DNA"/>
</dbReference>
<dbReference type="Proteomes" id="UP000494330">
    <property type="component" value="Unassembled WGS sequence"/>
</dbReference>
<dbReference type="PANTHER" id="PTHR43798:SF33">
    <property type="entry name" value="HYDROLASE, PUTATIVE (AFU_ORTHOLOGUE AFUA_2G14860)-RELATED"/>
    <property type="match status" value="1"/>
</dbReference>
<protein>
    <submittedName>
        <fullName evidence="2">Putative hydrolase</fullName>
    </submittedName>
</protein>
<dbReference type="InterPro" id="IPR050266">
    <property type="entry name" value="AB_hydrolase_sf"/>
</dbReference>
<dbReference type="PANTHER" id="PTHR43798">
    <property type="entry name" value="MONOACYLGLYCEROL LIPASE"/>
    <property type="match status" value="1"/>
</dbReference>
<evidence type="ECO:0000313" key="2">
    <source>
        <dbReference type="EMBL" id="VWB51924.1"/>
    </source>
</evidence>
<evidence type="ECO:0000313" key="3">
    <source>
        <dbReference type="Proteomes" id="UP000494330"/>
    </source>
</evidence>
<evidence type="ECO:0000259" key="1">
    <source>
        <dbReference type="Pfam" id="PF12697"/>
    </source>
</evidence>
<dbReference type="GO" id="GO:0016020">
    <property type="term" value="C:membrane"/>
    <property type="evidence" value="ECO:0007669"/>
    <property type="project" value="TreeGrafter"/>
</dbReference>